<dbReference type="InterPro" id="IPR002052">
    <property type="entry name" value="DNA_methylase_N6_adenine_CS"/>
</dbReference>
<keyword evidence="2" id="KW-0808">Transferase</keyword>
<dbReference type="Gene3D" id="3.40.50.150">
    <property type="entry name" value="Vaccinia Virus protein VP39"/>
    <property type="match status" value="1"/>
</dbReference>
<gene>
    <name evidence="2" type="ORF">E1263_05455</name>
</gene>
<dbReference type="PANTHER" id="PTHR23290:SF0">
    <property type="entry name" value="RRNA N6-ADENOSINE-METHYLTRANSFERASE METTL5"/>
    <property type="match status" value="1"/>
</dbReference>
<dbReference type="GO" id="GO:0008168">
    <property type="term" value="F:methyltransferase activity"/>
    <property type="evidence" value="ECO:0007669"/>
    <property type="project" value="UniProtKB-KW"/>
</dbReference>
<dbReference type="GO" id="GO:0006596">
    <property type="term" value="P:polyamine biosynthetic process"/>
    <property type="evidence" value="ECO:0007669"/>
    <property type="project" value="TreeGrafter"/>
</dbReference>
<dbReference type="InterPro" id="IPR051720">
    <property type="entry name" value="rRNA_MeTrfase/Polyamine_Synth"/>
</dbReference>
<dbReference type="Pfam" id="PF01861">
    <property type="entry name" value="BpsA_C"/>
    <property type="match status" value="1"/>
</dbReference>
<dbReference type="GO" id="GO:0003676">
    <property type="term" value="F:nucleic acid binding"/>
    <property type="evidence" value="ECO:0007669"/>
    <property type="project" value="InterPro"/>
</dbReference>
<name>A0A4R4ZSK0_9ACTN</name>
<keyword evidence="2" id="KW-0489">Methyltransferase</keyword>
<dbReference type="OrthoDB" id="7593728at2"/>
<evidence type="ECO:0000313" key="2">
    <source>
        <dbReference type="EMBL" id="TDD62058.1"/>
    </source>
</evidence>
<dbReference type="InterPro" id="IPR029063">
    <property type="entry name" value="SAM-dependent_MTases_sf"/>
</dbReference>
<dbReference type="RefSeq" id="WP_132166006.1">
    <property type="nucleotide sequence ID" value="NZ_SMKX01000009.1"/>
</dbReference>
<organism evidence="2 3">
    <name type="scientific">Kribbella antibiotica</name>
    <dbReference type="NCBI Taxonomy" id="190195"/>
    <lineage>
        <taxon>Bacteria</taxon>
        <taxon>Bacillati</taxon>
        <taxon>Actinomycetota</taxon>
        <taxon>Actinomycetes</taxon>
        <taxon>Propionibacteriales</taxon>
        <taxon>Kribbellaceae</taxon>
        <taxon>Kribbella</taxon>
    </lineage>
</organism>
<accession>A0A4R4ZSK0</accession>
<keyword evidence="3" id="KW-1185">Reference proteome</keyword>
<evidence type="ECO:0000313" key="3">
    <source>
        <dbReference type="Proteomes" id="UP000295124"/>
    </source>
</evidence>
<dbReference type="GO" id="GO:0032259">
    <property type="term" value="P:methylation"/>
    <property type="evidence" value="ECO:0007669"/>
    <property type="project" value="UniProtKB-KW"/>
</dbReference>
<dbReference type="Proteomes" id="UP000295124">
    <property type="component" value="Unassembled WGS sequence"/>
</dbReference>
<dbReference type="PANTHER" id="PTHR23290">
    <property type="entry name" value="RRNA N6-ADENOSINE-METHYLTRANSFERASE METTL5"/>
    <property type="match status" value="1"/>
</dbReference>
<dbReference type="AlphaFoldDB" id="A0A4R4ZSK0"/>
<proteinExistence type="predicted"/>
<dbReference type="CDD" id="cd02440">
    <property type="entry name" value="AdoMet_MTases"/>
    <property type="match status" value="1"/>
</dbReference>
<dbReference type="SUPFAM" id="SSF53335">
    <property type="entry name" value="S-adenosyl-L-methionine-dependent methyltransferases"/>
    <property type="match status" value="1"/>
</dbReference>
<reference evidence="2 3" key="1">
    <citation type="submission" date="2019-03" db="EMBL/GenBank/DDBJ databases">
        <title>Draft genome sequences of novel Actinobacteria.</title>
        <authorList>
            <person name="Sahin N."/>
            <person name="Ay H."/>
            <person name="Saygin H."/>
        </authorList>
    </citation>
    <scope>NUCLEOTIDE SEQUENCE [LARGE SCALE GENOMIC DNA]</scope>
    <source>
        <strain evidence="2 3">JCM 13523</strain>
    </source>
</reference>
<protein>
    <submittedName>
        <fullName evidence="2">Putative methyltransferase</fullName>
    </submittedName>
</protein>
<sequence length="571" mass="61901">MQNDAPTTDVSPEPIDLVAAHLAEFGAHARSHRQVLAVLADGNTSLDVLVRESALPRRVVEALLRQLGDDLRSSNDVLSIRPSRIGLYRQRFALDQLHHTHLLDPADDRLDGSDDLVRLMADIIAAGPKPVRALDHVPATPATAVRRALWMDGSFDLAGSTLLCIGDHDLTSIATCLVNPKVKVIVVDIDENLLSFIDKEASRRGLNIQTAYADFRLGIPSLALESADLVFTDPPYTPEGVRLFLARGLQGLRDRSNGRLLMAYGYGSHQPTLGLKVQQAVQSLSIVYEAILPHFNRYVGAQAVGSASDLYVCRPTTVTWKALDRIARDAVNIYTHGAQSLEGEKQQLSDMLNAALIEAAAGPGDLPVSALIGMERPKTDGEMVGLSLSEIFDGTGLASIKNARTSAAAVDLFGDPGSWLTRTLVGLNVQRLAISVHNKHPDITSQVSQEALQDLVGSKWRLRFRRSTPDSTHAIIEGTEVDVAGLTPRLAAQRYVLDGAHRKLENAWRDALVKASRRLDGEPLTKNQARERIANTDVAPETLAGSLIELPEHQIRSVLIYVAASLTAGAE</sequence>
<dbReference type="EMBL" id="SMKX01000009">
    <property type="protein sequence ID" value="TDD62058.1"/>
    <property type="molecule type" value="Genomic_DNA"/>
</dbReference>
<dbReference type="InterPro" id="IPR002723">
    <property type="entry name" value="BpsA_C"/>
</dbReference>
<evidence type="ECO:0000259" key="1">
    <source>
        <dbReference type="Pfam" id="PF01861"/>
    </source>
</evidence>
<feature type="domain" description="N(4)-bis(aminopropyl)spermidine synthase C-terminal" evidence="1">
    <location>
        <begin position="116"/>
        <end position="320"/>
    </location>
</feature>
<dbReference type="PROSITE" id="PS00092">
    <property type="entry name" value="N6_MTASE"/>
    <property type="match status" value="1"/>
</dbReference>
<comment type="caution">
    <text evidence="2">The sequence shown here is derived from an EMBL/GenBank/DDBJ whole genome shotgun (WGS) entry which is preliminary data.</text>
</comment>